<gene>
    <name evidence="5" type="ORF">SAMN04489757_10166</name>
</gene>
<evidence type="ECO:0000313" key="6">
    <source>
        <dbReference type="Proteomes" id="UP000198806"/>
    </source>
</evidence>
<proteinExistence type="inferred from homology"/>
<protein>
    <submittedName>
        <fullName evidence="5">Beta-glucosidase</fullName>
    </submittedName>
</protein>
<dbReference type="PRINTS" id="PR00133">
    <property type="entry name" value="GLHYDRLASE3"/>
</dbReference>
<evidence type="ECO:0000259" key="4">
    <source>
        <dbReference type="SMART" id="SM01217"/>
    </source>
</evidence>
<dbReference type="InterPro" id="IPR002772">
    <property type="entry name" value="Glyco_hydro_3_C"/>
</dbReference>
<keyword evidence="6" id="KW-1185">Reference proteome</keyword>
<dbReference type="InterPro" id="IPR026891">
    <property type="entry name" value="Fn3-like"/>
</dbReference>
<dbReference type="AlphaFoldDB" id="A0A1I5BKP4"/>
<dbReference type="InterPro" id="IPR001764">
    <property type="entry name" value="Glyco_hydro_3_N"/>
</dbReference>
<keyword evidence="3" id="KW-0378">Hydrolase</keyword>
<dbReference type="InterPro" id="IPR013783">
    <property type="entry name" value="Ig-like_fold"/>
</dbReference>
<dbReference type="PANTHER" id="PTHR42721:SF3">
    <property type="entry name" value="BETA-D-XYLOSIDASE 5-RELATED"/>
    <property type="match status" value="1"/>
</dbReference>
<dbReference type="EMBL" id="FOWD01000001">
    <property type="protein sequence ID" value="SFN75273.1"/>
    <property type="molecule type" value="Genomic_DNA"/>
</dbReference>
<sequence length="702" mass="78664">MYYQEEFKQQAKEIVAKMTLEERAGQLTYNSPAIKRLGIPAYNWWNEALHGVARAGTATSFPQAIGLAAIFDEDFLSKIADTIATEGRAKYNESAKHEDRDIYKGLTFWSPNINIFRDPRWGRGHETYGEDPYLSSRLGVAFIKGMQGEGKYLKAAACAKHFAVHSGPEDLRHEFDARVNEKDLYETYLPAFEACVKEAQVEAVMGAYNRTNGEPCCGSHTLLKDILRDKWKFDGHVVSDCWAIKDFHMHHHVTSTAEESVALAMDAGCDLNCGNMYLYVMKAYKDGLICEEQITQAAERLFTTRFKLGLFEKTEYDDIPYEMVECKEHRELAIEAAKKSIVMLKNDGILPINKNSLKTIGVIGPGANSRLALKGNYYGTSSRYITLLEGIQDELKDDVRVLFSKGCELVKSKTETLAMDHDRLMEAITVAEHSDLIILCLGLDETIEGEELDEGNNSGSGDKKDLELPEVQQRLLEKITKLGKPVVLCLTAGSAINLSYADEYCNGILQTWYPGAGGGKAVAEILFGKCSPSGKLPVTFYRSLENMPEFTDYAMANRTYRYMKEEALYPFGYGLTYGNVVCTLAKIVEPVVQNEDIKIQVNVENKGDFGTEEVIQCYIKDLESKYAVPNYSLCGFKRIRLEPKEKKTINISIPFNSLKAVNENGEKILDSNQYNIYIGISQPDGRSKKLTGNSPIELSLKL</sequence>
<dbReference type="GO" id="GO:0009044">
    <property type="term" value="F:xylan 1,4-beta-xylosidase activity"/>
    <property type="evidence" value="ECO:0007669"/>
    <property type="project" value="InterPro"/>
</dbReference>
<dbReference type="InterPro" id="IPR017853">
    <property type="entry name" value="GH"/>
</dbReference>
<dbReference type="OrthoDB" id="9805821at2"/>
<comment type="similarity">
    <text evidence="1">Belongs to the glycosyl hydrolase 3 family.</text>
</comment>
<dbReference type="Pfam" id="PF00933">
    <property type="entry name" value="Glyco_hydro_3"/>
    <property type="match status" value="1"/>
</dbReference>
<reference evidence="5 6" key="1">
    <citation type="submission" date="2016-10" db="EMBL/GenBank/DDBJ databases">
        <authorList>
            <person name="de Groot N.N."/>
        </authorList>
    </citation>
    <scope>NUCLEOTIDE SEQUENCE [LARGE SCALE GENOMIC DNA]</scope>
    <source>
        <strain evidence="5 6">DSM 1283</strain>
    </source>
</reference>
<dbReference type="SUPFAM" id="SSF51445">
    <property type="entry name" value="(Trans)glycosidases"/>
    <property type="match status" value="1"/>
</dbReference>
<dbReference type="Pfam" id="PF14310">
    <property type="entry name" value="Fn3-like"/>
    <property type="match status" value="1"/>
</dbReference>
<evidence type="ECO:0000256" key="2">
    <source>
        <dbReference type="ARBA" id="ARBA00022729"/>
    </source>
</evidence>
<dbReference type="RefSeq" id="WP_091683447.1">
    <property type="nucleotide sequence ID" value="NZ_BAABFM010000003.1"/>
</dbReference>
<evidence type="ECO:0000256" key="1">
    <source>
        <dbReference type="ARBA" id="ARBA00005336"/>
    </source>
</evidence>
<dbReference type="InterPro" id="IPR036962">
    <property type="entry name" value="Glyco_hydro_3_N_sf"/>
</dbReference>
<dbReference type="SUPFAM" id="SSF52279">
    <property type="entry name" value="Beta-D-glucan exohydrolase, C-terminal domain"/>
    <property type="match status" value="1"/>
</dbReference>
<dbReference type="GO" id="GO:0031222">
    <property type="term" value="P:arabinan catabolic process"/>
    <property type="evidence" value="ECO:0007669"/>
    <property type="project" value="TreeGrafter"/>
</dbReference>
<dbReference type="STRING" id="1527.SAMN04489757_10166"/>
<dbReference type="Gene3D" id="3.40.50.1700">
    <property type="entry name" value="Glycoside hydrolase family 3 C-terminal domain"/>
    <property type="match status" value="1"/>
</dbReference>
<dbReference type="InterPro" id="IPR036881">
    <property type="entry name" value="Glyco_hydro_3_C_sf"/>
</dbReference>
<accession>A0A1I5BKP4</accession>
<dbReference type="SMART" id="SM01217">
    <property type="entry name" value="Fn3_like"/>
    <property type="match status" value="1"/>
</dbReference>
<dbReference type="Proteomes" id="UP000198806">
    <property type="component" value="Unassembled WGS sequence"/>
</dbReference>
<dbReference type="InterPro" id="IPR044993">
    <property type="entry name" value="BXL"/>
</dbReference>
<dbReference type="PANTHER" id="PTHR42721">
    <property type="entry name" value="SUGAR HYDROLASE-RELATED"/>
    <property type="match status" value="1"/>
</dbReference>
<dbReference type="GO" id="GO:0045493">
    <property type="term" value="P:xylan catabolic process"/>
    <property type="evidence" value="ECO:0007669"/>
    <property type="project" value="InterPro"/>
</dbReference>
<dbReference type="Gene3D" id="3.20.20.300">
    <property type="entry name" value="Glycoside hydrolase, family 3, N-terminal domain"/>
    <property type="match status" value="1"/>
</dbReference>
<dbReference type="GO" id="GO:0046556">
    <property type="term" value="F:alpha-L-arabinofuranosidase activity"/>
    <property type="evidence" value="ECO:0007669"/>
    <property type="project" value="TreeGrafter"/>
</dbReference>
<evidence type="ECO:0000256" key="3">
    <source>
        <dbReference type="ARBA" id="ARBA00022801"/>
    </source>
</evidence>
<dbReference type="Pfam" id="PF01915">
    <property type="entry name" value="Glyco_hydro_3_C"/>
    <property type="match status" value="1"/>
</dbReference>
<feature type="domain" description="Fibronectin type III-like" evidence="4">
    <location>
        <begin position="613"/>
        <end position="682"/>
    </location>
</feature>
<name>A0A1I5BKP4_9FIRM</name>
<keyword evidence="2" id="KW-0732">Signal</keyword>
<evidence type="ECO:0000313" key="5">
    <source>
        <dbReference type="EMBL" id="SFN75273.1"/>
    </source>
</evidence>
<dbReference type="Gene3D" id="2.60.40.10">
    <property type="entry name" value="Immunoglobulins"/>
    <property type="match status" value="1"/>
</dbReference>
<organism evidence="5 6">
    <name type="scientific">Anaerocolumna aminovalerica</name>
    <dbReference type="NCBI Taxonomy" id="1527"/>
    <lineage>
        <taxon>Bacteria</taxon>
        <taxon>Bacillati</taxon>
        <taxon>Bacillota</taxon>
        <taxon>Clostridia</taxon>
        <taxon>Lachnospirales</taxon>
        <taxon>Lachnospiraceae</taxon>
        <taxon>Anaerocolumna</taxon>
    </lineage>
</organism>